<feature type="domain" description="NmrA-like" evidence="1">
    <location>
        <begin position="2"/>
        <end position="257"/>
    </location>
</feature>
<dbReference type="SUPFAM" id="SSF51735">
    <property type="entry name" value="NAD(P)-binding Rossmann-fold domains"/>
    <property type="match status" value="1"/>
</dbReference>
<dbReference type="PANTHER" id="PTHR47129:SF1">
    <property type="entry name" value="NMRA-LIKE DOMAIN-CONTAINING PROTEIN"/>
    <property type="match status" value="1"/>
</dbReference>
<evidence type="ECO:0000313" key="3">
    <source>
        <dbReference type="Proteomes" id="UP001185012"/>
    </source>
</evidence>
<sequence>MTMSIAITGATGQLGGLVIQHLLDKNVPAGQIVAVVRNVEKASALADRGIDVRVGDYHDPASLEKAFAGVSKLHFIPSPDAHDEPLRMVQHAHVIKAARDAKVEHIVYSGIAFAEEITFGPALLHLATEYAIRTTQIPYTFLRSAFYTEVFVTPELSASVEQGAIINNTGNGRVNSVSRSDLALASAAVLTGKGHENQTYNLVSNQPWSFAELAQALSEISGKPVVHQAVSFEDGKDFLMKTGLPEPVALLFSSIYSQISYGETSKTSDDLEKLIGTQTPLKETVKQVLHG</sequence>
<reference evidence="2 3" key="1">
    <citation type="submission" date="2023-07" db="EMBL/GenBank/DDBJ databases">
        <title>Genomic Encyclopedia of Type Strains, Phase IV (KMG-IV): sequencing the most valuable type-strain genomes for metagenomic binning, comparative biology and taxonomic classification.</title>
        <authorList>
            <person name="Goeker M."/>
        </authorList>
    </citation>
    <scope>NUCLEOTIDE SEQUENCE [LARGE SCALE GENOMIC DNA]</scope>
    <source>
        <strain evidence="2 3">DSM 45903</strain>
    </source>
</reference>
<dbReference type="PANTHER" id="PTHR47129">
    <property type="entry name" value="QUINONE OXIDOREDUCTASE 2"/>
    <property type="match status" value="1"/>
</dbReference>
<dbReference type="GO" id="GO:0003955">
    <property type="term" value="F:NAD(P)H dehydrogenase (quinone) activity"/>
    <property type="evidence" value="ECO:0007669"/>
    <property type="project" value="UniProtKB-EC"/>
</dbReference>
<keyword evidence="3" id="KW-1185">Reference proteome</keyword>
<name>A0ABU1ISP0_9BACL</name>
<proteinExistence type="predicted"/>
<evidence type="ECO:0000313" key="2">
    <source>
        <dbReference type="EMBL" id="MDR6227463.1"/>
    </source>
</evidence>
<dbReference type="Proteomes" id="UP001185012">
    <property type="component" value="Unassembled WGS sequence"/>
</dbReference>
<dbReference type="Gene3D" id="3.40.50.720">
    <property type="entry name" value="NAD(P)-binding Rossmann-like Domain"/>
    <property type="match status" value="1"/>
</dbReference>
<dbReference type="Pfam" id="PF05368">
    <property type="entry name" value="NmrA"/>
    <property type="match status" value="1"/>
</dbReference>
<evidence type="ECO:0000259" key="1">
    <source>
        <dbReference type="Pfam" id="PF05368"/>
    </source>
</evidence>
<keyword evidence="2" id="KW-0560">Oxidoreductase</keyword>
<gene>
    <name evidence="2" type="ORF">JOE21_003478</name>
</gene>
<protein>
    <submittedName>
        <fullName evidence="2">NAD(P)H dehydrogenase (Quinone)</fullName>
        <ecNumber evidence="2">1.6.5.2</ecNumber>
    </submittedName>
</protein>
<dbReference type="InterPro" id="IPR008030">
    <property type="entry name" value="NmrA-like"/>
</dbReference>
<dbReference type="EMBL" id="JAVDQG010000009">
    <property type="protein sequence ID" value="MDR6227463.1"/>
    <property type="molecule type" value="Genomic_DNA"/>
</dbReference>
<dbReference type="Gene3D" id="3.90.25.10">
    <property type="entry name" value="UDP-galactose 4-epimerase, domain 1"/>
    <property type="match status" value="1"/>
</dbReference>
<dbReference type="CDD" id="cd05269">
    <property type="entry name" value="TMR_SDR_a"/>
    <property type="match status" value="1"/>
</dbReference>
<comment type="caution">
    <text evidence="2">The sequence shown here is derived from an EMBL/GenBank/DDBJ whole genome shotgun (WGS) entry which is preliminary data.</text>
</comment>
<dbReference type="InterPro" id="IPR052718">
    <property type="entry name" value="NmrA-type_oxidoreductase"/>
</dbReference>
<accession>A0ABU1ISP0</accession>
<dbReference type="InterPro" id="IPR036291">
    <property type="entry name" value="NAD(P)-bd_dom_sf"/>
</dbReference>
<dbReference type="EC" id="1.6.5.2" evidence="2"/>
<organism evidence="2 3">
    <name type="scientific">Desmospora profundinema</name>
    <dbReference type="NCBI Taxonomy" id="1571184"/>
    <lineage>
        <taxon>Bacteria</taxon>
        <taxon>Bacillati</taxon>
        <taxon>Bacillota</taxon>
        <taxon>Bacilli</taxon>
        <taxon>Bacillales</taxon>
        <taxon>Thermoactinomycetaceae</taxon>
        <taxon>Desmospora</taxon>
    </lineage>
</organism>